<name>A0AAE0LKL3_9CHLO</name>
<gene>
    <name evidence="1" type="ORF">CYMTET_3866</name>
</gene>
<dbReference type="AlphaFoldDB" id="A0AAE0LKL3"/>
<proteinExistence type="predicted"/>
<protein>
    <submittedName>
        <fullName evidence="1">Uncharacterized protein</fullName>
    </submittedName>
</protein>
<reference evidence="1 2" key="1">
    <citation type="journal article" date="2015" name="Genome Biol. Evol.">
        <title>Comparative Genomics of a Bacterivorous Green Alga Reveals Evolutionary Causalities and Consequences of Phago-Mixotrophic Mode of Nutrition.</title>
        <authorList>
            <person name="Burns J.A."/>
            <person name="Paasch A."/>
            <person name="Narechania A."/>
            <person name="Kim E."/>
        </authorList>
    </citation>
    <scope>NUCLEOTIDE SEQUENCE [LARGE SCALE GENOMIC DNA]</scope>
    <source>
        <strain evidence="1 2">PLY_AMNH</strain>
    </source>
</reference>
<sequence>MADEATSSSARMPDCTQFRCALDISRTLHGVSFGEFVYRAAQLIAFARRGEQRESRRQPSEALSIFAKNDAAHKAATDFLQRASVRSGIPELSESDEIEGAIDMLDAYVATQADVSEMQLASQHRVRGVHYLPLRVSRRLGRNPRRWFEFLSSVYARKLFHEQYDACSATAVHLVPLVQAVAVASSRRFPHVNTFLLIKTWVEDAQGKIQRHARAVLQWLCAQPSGSHSVAQQEPPADIDRVVDELKHAFERANYETGKRFLTVERIDARFYSSTRSRNAWRDDDALCEYVSVCDAYFKDERVRLDGTVEPRSKANILQGIKRFALRDSIATAFPTGDGSREAGEHDRNSADLLTLLRSHAITDRLASRVLQQRLRLVESAHKIRSAEVGQPDKKRSRVSFVTSEAQRDSWGWCSAQLVGHHTSAVIDESFVPLTASLRQLSVRTLLERPIITDSHGDKSASALRYLSFVCSVRLNEPHRRVELACRLYGVVCVPGDVPNEDLKGGRVFPGKVVCGVIGTAHQLRNEDPELNGTAHEWHERSECVSPTHFPFYLDSGSRPLVRFGDLRRRCCWIPHTGFWKLLAVKPVYLENCDLSAIRRSTDIELLETDDLESKETAPLGYVMGSNTEDTLHALPQRVRCAISNSLSELHSRKRVDALDRVVDRFPDTGYGYATTVCAVELLESLDFALCAHMVQQLLGVRLSVVREDGVHVDGGRMNVALGSAFTIKRDAWVDNLTLVRRVDGYRDLDDTFLHVSLFHAARLALSPSKRPRSALVEAADERRRETEYHALRRAEEKGVTLETNWHAEVERHDAARVSCGRTSFLSRNPRSVADSAWIFARCYVYPCSALMCPNVESLSDVETIKLSQGREGRIHFATNGMSLRWKCDRGPDETVQVETFVHSVEARMERTRVEIDGEDVQQPSKSHLDLYECEERGKYFERVHAHEKVHEDAVERCWRLLRIDVGSMIRVTTSCLCVQLILVP</sequence>
<dbReference type="Proteomes" id="UP001190700">
    <property type="component" value="Unassembled WGS sequence"/>
</dbReference>
<dbReference type="EMBL" id="LGRX02000421">
    <property type="protein sequence ID" value="KAK3288648.1"/>
    <property type="molecule type" value="Genomic_DNA"/>
</dbReference>
<evidence type="ECO:0000313" key="1">
    <source>
        <dbReference type="EMBL" id="KAK3288648.1"/>
    </source>
</evidence>
<keyword evidence="2" id="KW-1185">Reference proteome</keyword>
<organism evidence="1 2">
    <name type="scientific">Cymbomonas tetramitiformis</name>
    <dbReference type="NCBI Taxonomy" id="36881"/>
    <lineage>
        <taxon>Eukaryota</taxon>
        <taxon>Viridiplantae</taxon>
        <taxon>Chlorophyta</taxon>
        <taxon>Pyramimonadophyceae</taxon>
        <taxon>Pyramimonadales</taxon>
        <taxon>Pyramimonadaceae</taxon>
        <taxon>Cymbomonas</taxon>
    </lineage>
</organism>
<comment type="caution">
    <text evidence="1">The sequence shown here is derived from an EMBL/GenBank/DDBJ whole genome shotgun (WGS) entry which is preliminary data.</text>
</comment>
<evidence type="ECO:0000313" key="2">
    <source>
        <dbReference type="Proteomes" id="UP001190700"/>
    </source>
</evidence>
<accession>A0AAE0LKL3</accession>